<dbReference type="Pfam" id="PF00248">
    <property type="entry name" value="Aldo_ket_red"/>
    <property type="match status" value="1"/>
</dbReference>
<dbReference type="SUPFAM" id="SSF51430">
    <property type="entry name" value="NAD(P)-linked oxidoreductase"/>
    <property type="match status" value="1"/>
</dbReference>
<sequence>MKKRPFGTNRTLVSEVGLGTWQIGGSWGTVEDETAMKILQTAADSGITFFDTADVYGDGRSEKFIGKFLKSRRDSFFVATKLGRGGDPGWPGNFTPEAMIRHTENSLSRLGVERLDLIQLHCIPQAVLEEGSVFDVLRDLKKQGKIADFGASVETVEEGIVCLKQEGIASLQVIFNIFRQKLITDLFGKAKEKEVSIIARVPLASGLLSGKMTKSTTFDKSDHRNFNRDGAAFNVGETFAGIPFEKGVELAEELKALKPEGMTLAQMALRWILDFDAVSVVIPGASRPSQVLDNAAISDLPPLSDALHQKLEKFYQDKVAQHIRGLY</sequence>
<feature type="domain" description="NADP-dependent oxidoreductase" evidence="1">
    <location>
        <begin position="16"/>
        <end position="314"/>
    </location>
</feature>
<reference evidence="2 3" key="2">
    <citation type="submission" date="2018-09" db="EMBL/GenBank/DDBJ databases">
        <title>Genome of Sphaerochaeta halotolerans strain 4-11.</title>
        <authorList>
            <person name="Nazina T.N."/>
            <person name="Sokolova D.S."/>
        </authorList>
    </citation>
    <scope>NUCLEOTIDE SEQUENCE [LARGE SCALE GENOMIC DNA]</scope>
    <source>
        <strain evidence="2 3">4-11</strain>
    </source>
</reference>
<keyword evidence="3" id="KW-1185">Reference proteome</keyword>
<organism evidence="2 3">
    <name type="scientific">Sphaerochaeta halotolerans</name>
    <dbReference type="NCBI Taxonomy" id="2293840"/>
    <lineage>
        <taxon>Bacteria</taxon>
        <taxon>Pseudomonadati</taxon>
        <taxon>Spirochaetota</taxon>
        <taxon>Spirochaetia</taxon>
        <taxon>Spirochaetales</taxon>
        <taxon>Sphaerochaetaceae</taxon>
        <taxon>Sphaerochaeta</taxon>
    </lineage>
</organism>
<accession>A0A372MLT8</accession>
<dbReference type="InterPro" id="IPR023210">
    <property type="entry name" value="NADP_OxRdtase_dom"/>
</dbReference>
<dbReference type="CDD" id="cd19086">
    <property type="entry name" value="AKR_AKR11C1"/>
    <property type="match status" value="1"/>
</dbReference>
<reference evidence="3" key="1">
    <citation type="submission" date="2018-08" db="EMBL/GenBank/DDBJ databases">
        <authorList>
            <person name="Grouzdev D.S."/>
            <person name="Krutkina M.S."/>
        </authorList>
    </citation>
    <scope>NUCLEOTIDE SEQUENCE [LARGE SCALE GENOMIC DNA]</scope>
    <source>
        <strain evidence="3">4-11</strain>
    </source>
</reference>
<dbReference type="PANTHER" id="PTHR43312">
    <property type="entry name" value="D-THREO-ALDOSE 1-DEHYDROGENASE"/>
    <property type="match status" value="1"/>
</dbReference>
<evidence type="ECO:0000313" key="3">
    <source>
        <dbReference type="Proteomes" id="UP000264002"/>
    </source>
</evidence>
<name>A0A372MLT8_9SPIR</name>
<dbReference type="RefSeq" id="WP_117328950.1">
    <property type="nucleotide sequence ID" value="NZ_QUWK01000001.1"/>
</dbReference>
<evidence type="ECO:0000313" key="2">
    <source>
        <dbReference type="EMBL" id="RFU96130.1"/>
    </source>
</evidence>
<dbReference type="InterPro" id="IPR036812">
    <property type="entry name" value="NAD(P)_OxRdtase_dom_sf"/>
</dbReference>
<dbReference type="EMBL" id="QUWK01000001">
    <property type="protein sequence ID" value="RFU96130.1"/>
    <property type="molecule type" value="Genomic_DNA"/>
</dbReference>
<proteinExistence type="predicted"/>
<comment type="caution">
    <text evidence="2">The sequence shown here is derived from an EMBL/GenBank/DDBJ whole genome shotgun (WGS) entry which is preliminary data.</text>
</comment>
<dbReference type="InterPro" id="IPR053135">
    <property type="entry name" value="AKR2_Oxidoreductase"/>
</dbReference>
<evidence type="ECO:0000259" key="1">
    <source>
        <dbReference type="Pfam" id="PF00248"/>
    </source>
</evidence>
<gene>
    <name evidence="2" type="ORF">DYP60_00730</name>
</gene>
<dbReference type="Gene3D" id="3.20.20.100">
    <property type="entry name" value="NADP-dependent oxidoreductase domain"/>
    <property type="match status" value="1"/>
</dbReference>
<dbReference type="AlphaFoldDB" id="A0A372MLT8"/>
<dbReference type="PANTHER" id="PTHR43312:SF1">
    <property type="entry name" value="NADP-DEPENDENT OXIDOREDUCTASE DOMAIN-CONTAINING PROTEIN"/>
    <property type="match status" value="1"/>
</dbReference>
<protein>
    <submittedName>
        <fullName evidence="2">Aldo/keto reductase</fullName>
    </submittedName>
</protein>
<dbReference type="Proteomes" id="UP000264002">
    <property type="component" value="Unassembled WGS sequence"/>
</dbReference>